<evidence type="ECO:0000313" key="2">
    <source>
        <dbReference type="Proteomes" id="UP000719412"/>
    </source>
</evidence>
<proteinExistence type="predicted"/>
<sequence length="172" mass="19070">MLCGCEFEGKQGGGGLPEVVNDWRKSCGDIKRERLKSHCDRRVGAATPKNLPRGRRDRCRMARKAGTSPKNARLLSLNSPLKNKTNTSSVATRPIVDHRTTSWCSVTPLPTTTDTALYHGQLRCHSYEFFSSSLASSAGAEDSRVVSPRVIRSELSRIFPVVRIEASKVRDR</sequence>
<accession>A0A8J6L8V6</accession>
<comment type="caution">
    <text evidence="1">The sequence shown here is derived from an EMBL/GenBank/DDBJ whole genome shotgun (WGS) entry which is preliminary data.</text>
</comment>
<reference evidence="1" key="1">
    <citation type="journal article" date="2020" name="J Insects Food Feed">
        <title>The yellow mealworm (Tenebrio molitor) genome: a resource for the emerging insects as food and feed industry.</title>
        <authorList>
            <person name="Eriksson T."/>
            <person name="Andere A."/>
            <person name="Kelstrup H."/>
            <person name="Emery V."/>
            <person name="Picard C."/>
        </authorList>
    </citation>
    <scope>NUCLEOTIDE SEQUENCE</scope>
    <source>
        <strain evidence="1">Stoneville</strain>
        <tissue evidence="1">Whole head</tissue>
    </source>
</reference>
<evidence type="ECO:0000313" key="1">
    <source>
        <dbReference type="EMBL" id="KAH0811297.1"/>
    </source>
</evidence>
<organism evidence="1 2">
    <name type="scientific">Tenebrio molitor</name>
    <name type="common">Yellow mealworm beetle</name>
    <dbReference type="NCBI Taxonomy" id="7067"/>
    <lineage>
        <taxon>Eukaryota</taxon>
        <taxon>Metazoa</taxon>
        <taxon>Ecdysozoa</taxon>
        <taxon>Arthropoda</taxon>
        <taxon>Hexapoda</taxon>
        <taxon>Insecta</taxon>
        <taxon>Pterygota</taxon>
        <taxon>Neoptera</taxon>
        <taxon>Endopterygota</taxon>
        <taxon>Coleoptera</taxon>
        <taxon>Polyphaga</taxon>
        <taxon>Cucujiformia</taxon>
        <taxon>Tenebrionidae</taxon>
        <taxon>Tenebrio</taxon>
    </lineage>
</organism>
<name>A0A8J6L8V6_TENMO</name>
<dbReference type="AlphaFoldDB" id="A0A8J6L8V6"/>
<protein>
    <submittedName>
        <fullName evidence="1">Uncharacterized protein</fullName>
    </submittedName>
</protein>
<dbReference type="Proteomes" id="UP000719412">
    <property type="component" value="Unassembled WGS sequence"/>
</dbReference>
<keyword evidence="2" id="KW-1185">Reference proteome</keyword>
<gene>
    <name evidence="1" type="ORF">GEV33_011494</name>
</gene>
<reference evidence="1" key="2">
    <citation type="submission" date="2021-08" db="EMBL/GenBank/DDBJ databases">
        <authorList>
            <person name="Eriksson T."/>
        </authorList>
    </citation>
    <scope>NUCLEOTIDE SEQUENCE</scope>
    <source>
        <strain evidence="1">Stoneville</strain>
        <tissue evidence="1">Whole head</tissue>
    </source>
</reference>
<dbReference type="EMBL" id="JABDTM020026903">
    <property type="protein sequence ID" value="KAH0811297.1"/>
    <property type="molecule type" value="Genomic_DNA"/>
</dbReference>